<feature type="region of interest" description="Disordered" evidence="1">
    <location>
        <begin position="97"/>
        <end position="125"/>
    </location>
</feature>
<organism evidence="3 4">
    <name type="scientific">Limimaricola cinnabarinus LL-001</name>
    <dbReference type="NCBI Taxonomy" id="1337093"/>
    <lineage>
        <taxon>Bacteria</taxon>
        <taxon>Pseudomonadati</taxon>
        <taxon>Pseudomonadota</taxon>
        <taxon>Alphaproteobacteria</taxon>
        <taxon>Rhodobacterales</taxon>
        <taxon>Paracoccaceae</taxon>
        <taxon>Limimaricola</taxon>
    </lineage>
</organism>
<evidence type="ECO:0000256" key="2">
    <source>
        <dbReference type="SAM" id="Phobius"/>
    </source>
</evidence>
<keyword evidence="2" id="KW-0472">Membrane</keyword>
<dbReference type="AlphaFoldDB" id="U2YKJ9"/>
<dbReference type="Proteomes" id="UP000016566">
    <property type="component" value="Unassembled WGS sequence"/>
</dbReference>
<evidence type="ECO:0000256" key="1">
    <source>
        <dbReference type="SAM" id="MobiDB-lite"/>
    </source>
</evidence>
<dbReference type="eggNOG" id="ENOG502ZKZM">
    <property type="taxonomic scope" value="Bacteria"/>
</dbReference>
<dbReference type="EMBL" id="BATB01000015">
    <property type="protein sequence ID" value="GAD55501.1"/>
    <property type="molecule type" value="Genomic_DNA"/>
</dbReference>
<reference evidence="3" key="1">
    <citation type="journal article" date="2013" name="Genome Announc.">
        <title>Draft Genome Sequence of Loktanella cinnabarina LL-001T, Isolated from Deep-Sea Floor Sediment.</title>
        <authorList>
            <person name="Nishi S."/>
            <person name="Tsubouchi T."/>
            <person name="Takaki Y."/>
            <person name="Koyanagi R."/>
            <person name="Satoh N."/>
            <person name="Maruyama T."/>
            <person name="Hatada Y."/>
        </authorList>
    </citation>
    <scope>NUCLEOTIDE SEQUENCE [LARGE SCALE GENOMIC DNA]</scope>
    <source>
        <strain evidence="3">LL-001</strain>
    </source>
</reference>
<feature type="transmembrane region" description="Helical" evidence="2">
    <location>
        <begin position="36"/>
        <end position="57"/>
    </location>
</feature>
<sequence length="125" mass="13440">MDSLISLLHHAGSVALAIICWWLAHQNGQADPPGRVIAAGFSITGLMLLVVAFARATGDGLDWAIIVLKAAMIWTFLAVSYRRHKLGATNDPLRRRLAAHQPGTRTPHTPAHQPACGLLSHGRTP</sequence>
<keyword evidence="2" id="KW-0812">Transmembrane</keyword>
<feature type="transmembrane region" description="Helical" evidence="2">
    <location>
        <begin position="63"/>
        <end position="81"/>
    </location>
</feature>
<protein>
    <submittedName>
        <fullName evidence="3">Uncharacterized protein</fullName>
    </submittedName>
</protein>
<dbReference type="RefSeq" id="WP_021693605.1">
    <property type="nucleotide sequence ID" value="NZ_BATB01000015.1"/>
</dbReference>
<dbReference type="STRING" id="1337093.MBELCI_1553"/>
<comment type="caution">
    <text evidence="3">The sequence shown here is derived from an EMBL/GenBank/DDBJ whole genome shotgun (WGS) entry which is preliminary data.</text>
</comment>
<name>U2YKJ9_9RHOB</name>
<feature type="transmembrane region" description="Helical" evidence="2">
    <location>
        <begin position="6"/>
        <end position="24"/>
    </location>
</feature>
<keyword evidence="2" id="KW-1133">Transmembrane helix</keyword>
<gene>
    <name evidence="3" type="ORF">MBELCI_1553</name>
</gene>
<evidence type="ECO:0000313" key="4">
    <source>
        <dbReference type="Proteomes" id="UP000016566"/>
    </source>
</evidence>
<evidence type="ECO:0000313" key="3">
    <source>
        <dbReference type="EMBL" id="GAD55501.1"/>
    </source>
</evidence>
<dbReference type="OrthoDB" id="7865437at2"/>
<accession>U2YKJ9</accession>
<proteinExistence type="predicted"/>
<keyword evidence="4" id="KW-1185">Reference proteome</keyword>